<keyword evidence="4" id="KW-0732">Signal</keyword>
<evidence type="ECO:0000313" key="9">
    <source>
        <dbReference type="Proteomes" id="UP001549749"/>
    </source>
</evidence>
<organism evidence="8 9">
    <name type="scientific">Chitinophaga defluvii</name>
    <dbReference type="NCBI Taxonomy" id="3163343"/>
    <lineage>
        <taxon>Bacteria</taxon>
        <taxon>Pseudomonadati</taxon>
        <taxon>Bacteroidota</taxon>
        <taxon>Chitinophagia</taxon>
        <taxon>Chitinophagales</taxon>
        <taxon>Chitinophagaceae</taxon>
        <taxon>Chitinophaga</taxon>
    </lineage>
</organism>
<dbReference type="InterPro" id="IPR016286">
    <property type="entry name" value="FUC_metazoa-typ"/>
</dbReference>
<dbReference type="PIRSF" id="PIRSF001092">
    <property type="entry name" value="Alpha-L-fucosidase"/>
    <property type="match status" value="1"/>
</dbReference>
<comment type="function">
    <text evidence="1">Alpha-L-fucosidase is responsible for hydrolyzing the alpha-1,6-linked fucose joined to the reducing-end N-acetylglucosamine of the carbohydrate moieties of glycoproteins.</text>
</comment>
<gene>
    <name evidence="8" type="ORF">ABR189_10240</name>
</gene>
<keyword evidence="9" id="KW-1185">Reference proteome</keyword>
<dbReference type="SUPFAM" id="SSF51445">
    <property type="entry name" value="(Trans)glycosidases"/>
    <property type="match status" value="1"/>
</dbReference>
<feature type="domain" description="Glycoside hydrolase family 29 N-terminal" evidence="7">
    <location>
        <begin position="24"/>
        <end position="356"/>
    </location>
</feature>
<dbReference type="InterPro" id="IPR057739">
    <property type="entry name" value="Glyco_hydro_29_N"/>
</dbReference>
<dbReference type="Gene3D" id="3.20.20.80">
    <property type="entry name" value="Glycosidases"/>
    <property type="match status" value="1"/>
</dbReference>
<accession>A0ABV2T539</accession>
<dbReference type="SMART" id="SM00812">
    <property type="entry name" value="Alpha_L_fucos"/>
    <property type="match status" value="1"/>
</dbReference>
<dbReference type="EMBL" id="JBEXAC010000001">
    <property type="protein sequence ID" value="MET6997750.1"/>
    <property type="molecule type" value="Genomic_DNA"/>
</dbReference>
<dbReference type="Proteomes" id="UP001549749">
    <property type="component" value="Unassembled WGS sequence"/>
</dbReference>
<dbReference type="PANTHER" id="PTHR10030:SF37">
    <property type="entry name" value="ALPHA-L-FUCOSIDASE-RELATED"/>
    <property type="match status" value="1"/>
</dbReference>
<evidence type="ECO:0000256" key="1">
    <source>
        <dbReference type="ARBA" id="ARBA00004071"/>
    </source>
</evidence>
<keyword evidence="6" id="KW-0326">Glycosidase</keyword>
<evidence type="ECO:0000256" key="5">
    <source>
        <dbReference type="ARBA" id="ARBA00022801"/>
    </source>
</evidence>
<reference evidence="8 9" key="1">
    <citation type="submission" date="2024-06" db="EMBL/GenBank/DDBJ databases">
        <title>Chitinophaga defluvii sp. nov., isolated from municipal sewage.</title>
        <authorList>
            <person name="Zhang L."/>
        </authorList>
    </citation>
    <scope>NUCLEOTIDE SEQUENCE [LARGE SCALE GENOMIC DNA]</scope>
    <source>
        <strain evidence="8 9">H8</strain>
    </source>
</reference>
<sequence>MKILKCAMAAFLLATIQPTEILAQQRPAWANETKEQKEKRMKWWTDARFGMFIHWGLYAVPARHEWVQSFEKIPGKDYEKYFNMFEPDLYNPKEWAAKAKAAGMKYFVITTKHHEGFCLWDTKYTDFKATKSPAGKDLIKPLVDAFRAEGIRVGFYYSLIDWHHPEFALDNHHPPTPVNKEERAALNAKRDMKKYQAYMKNQLTELLTQFGQIDILFADFSYPGPGGKGHEDWDSEGLLKLVRKLQPNIIVNDRLDLDNTDWGWDIKTPEQFMPREWVTVNGQKVPWETCQTFSGSWGYHRDENSWKSVPQLITMLIETVSKGGNLLLNVGPTARGNFDSRANERLDGIGEWMKLHSRSIYGCTAAPASFKVPQNCFLTYNPERKRLYIHMLQWPFKSLHLEGYKGKFRYAQFLNDASEIKFSSPTAPGSHTTETTGDGDVILRLPVQKPDVAVPVIELILE</sequence>
<dbReference type="InterPro" id="IPR017853">
    <property type="entry name" value="GH"/>
</dbReference>
<dbReference type="PANTHER" id="PTHR10030">
    <property type="entry name" value="ALPHA-L-FUCOSIDASE"/>
    <property type="match status" value="1"/>
</dbReference>
<evidence type="ECO:0000256" key="4">
    <source>
        <dbReference type="ARBA" id="ARBA00022729"/>
    </source>
</evidence>
<comment type="similarity">
    <text evidence="2">Belongs to the glycosyl hydrolase 29 family.</text>
</comment>
<dbReference type="Pfam" id="PF01120">
    <property type="entry name" value="Alpha_L_fucos"/>
    <property type="match status" value="1"/>
</dbReference>
<evidence type="ECO:0000313" key="8">
    <source>
        <dbReference type="EMBL" id="MET6997750.1"/>
    </source>
</evidence>
<name>A0ABV2T539_9BACT</name>
<evidence type="ECO:0000256" key="6">
    <source>
        <dbReference type="ARBA" id="ARBA00023295"/>
    </source>
</evidence>
<proteinExistence type="inferred from homology"/>
<evidence type="ECO:0000256" key="2">
    <source>
        <dbReference type="ARBA" id="ARBA00007951"/>
    </source>
</evidence>
<comment type="caution">
    <text evidence="8">The sequence shown here is derived from an EMBL/GenBank/DDBJ whole genome shotgun (WGS) entry which is preliminary data.</text>
</comment>
<evidence type="ECO:0000256" key="3">
    <source>
        <dbReference type="ARBA" id="ARBA00012662"/>
    </source>
</evidence>
<protein>
    <recommendedName>
        <fullName evidence="3">alpha-L-fucosidase</fullName>
        <ecNumber evidence="3">3.2.1.51</ecNumber>
    </recommendedName>
</protein>
<dbReference type="InterPro" id="IPR000933">
    <property type="entry name" value="Glyco_hydro_29"/>
</dbReference>
<dbReference type="PRINTS" id="PR00741">
    <property type="entry name" value="GLHYDRLASE29"/>
</dbReference>
<dbReference type="EC" id="3.2.1.51" evidence="3"/>
<evidence type="ECO:0000259" key="7">
    <source>
        <dbReference type="Pfam" id="PF01120"/>
    </source>
</evidence>
<dbReference type="RefSeq" id="WP_354660385.1">
    <property type="nucleotide sequence ID" value="NZ_JBEXAC010000001.1"/>
</dbReference>
<keyword evidence="5" id="KW-0378">Hydrolase</keyword>